<reference evidence="2" key="1">
    <citation type="submission" date="2019-01" db="EMBL/GenBank/DDBJ databases">
        <title>Anaerobic oxidation of ethane by archaea from a marine hydrocarbon seep.</title>
        <authorList>
            <person name="Musat F."/>
        </authorList>
    </citation>
    <scope>NUCLEOTIDE SEQUENCE [LARGE SCALE GENOMIC DNA]</scope>
</reference>
<sequence>MDWEPGLYPNKRKRSVEREGKKAYALLNSCALCARRCSANRLEGKKRFL</sequence>
<protein>
    <recommendedName>
        <fullName evidence="3">Radical SAM protein</fullName>
    </recommendedName>
</protein>
<evidence type="ECO:0000313" key="1">
    <source>
        <dbReference type="EMBL" id="RZB32683.1"/>
    </source>
</evidence>
<evidence type="ECO:0000313" key="2">
    <source>
        <dbReference type="Proteomes" id="UP000291831"/>
    </source>
</evidence>
<gene>
    <name evidence="1" type="ORF">AEth_00361</name>
</gene>
<dbReference type="Proteomes" id="UP000291831">
    <property type="component" value="Unassembled WGS sequence"/>
</dbReference>
<dbReference type="EMBL" id="RPGO01000005">
    <property type="protein sequence ID" value="RZB32683.1"/>
    <property type="molecule type" value="Genomic_DNA"/>
</dbReference>
<dbReference type="AlphaFoldDB" id="A0A8B6SDH9"/>
<proteinExistence type="predicted"/>
<organism evidence="1 2">
    <name type="scientific">Candidatus Argoarchaeum ethanivorans</name>
    <dbReference type="NCBI Taxonomy" id="2608793"/>
    <lineage>
        <taxon>Archaea</taxon>
        <taxon>Methanobacteriati</taxon>
        <taxon>Methanobacteriota</taxon>
        <taxon>Stenosarchaea group</taxon>
        <taxon>Methanomicrobia</taxon>
        <taxon>Methanosarcinales</taxon>
        <taxon>Methanosarcinales incertae sedis</taxon>
        <taxon>GOM Arc I cluster</taxon>
        <taxon>Candidatus Argoarchaeum</taxon>
    </lineage>
</organism>
<comment type="caution">
    <text evidence="1">The sequence shown here is derived from an EMBL/GenBank/DDBJ whole genome shotgun (WGS) entry which is preliminary data.</text>
</comment>
<evidence type="ECO:0008006" key="3">
    <source>
        <dbReference type="Google" id="ProtNLM"/>
    </source>
</evidence>
<name>A0A8B6SDH9_9EURY</name>
<accession>A0A8B6SDH9</accession>